<dbReference type="AlphaFoldDB" id="A0A1G5MN21"/>
<gene>
    <name evidence="2" type="ORF">SAMN03080610_00857</name>
</gene>
<dbReference type="OrthoDB" id="8452557at2"/>
<proteinExistence type="predicted"/>
<feature type="transmembrane region" description="Helical" evidence="1">
    <location>
        <begin position="80"/>
        <end position="109"/>
    </location>
</feature>
<evidence type="ECO:0000313" key="3">
    <source>
        <dbReference type="Proteomes" id="UP000199347"/>
    </source>
</evidence>
<dbReference type="RefSeq" id="WP_092809812.1">
    <property type="nucleotide sequence ID" value="NZ_FMVW01000001.1"/>
</dbReference>
<evidence type="ECO:0000256" key="1">
    <source>
        <dbReference type="SAM" id="Phobius"/>
    </source>
</evidence>
<name>A0A1G5MN21_AFIMA</name>
<accession>A0A1G5MN21</accession>
<dbReference type="Proteomes" id="UP000199347">
    <property type="component" value="Unassembled WGS sequence"/>
</dbReference>
<protein>
    <submittedName>
        <fullName evidence="2">Uncharacterized protein</fullName>
    </submittedName>
</protein>
<reference evidence="3" key="1">
    <citation type="submission" date="2016-10" db="EMBL/GenBank/DDBJ databases">
        <authorList>
            <person name="Varghese N."/>
            <person name="Submissions S."/>
        </authorList>
    </citation>
    <scope>NUCLEOTIDE SEQUENCE [LARGE SCALE GENOMIC DNA]</scope>
    <source>
        <strain evidence="3">DSM 2698</strain>
    </source>
</reference>
<dbReference type="STRING" id="1120955.SAMN03080610_00857"/>
<keyword evidence="1" id="KW-1133">Transmembrane helix</keyword>
<feature type="transmembrane region" description="Helical" evidence="1">
    <location>
        <begin position="46"/>
        <end position="68"/>
    </location>
</feature>
<keyword evidence="1" id="KW-0812">Transmembrane</keyword>
<organism evidence="2 3">
    <name type="scientific">Afifella marina DSM 2698</name>
    <dbReference type="NCBI Taxonomy" id="1120955"/>
    <lineage>
        <taxon>Bacteria</taxon>
        <taxon>Pseudomonadati</taxon>
        <taxon>Pseudomonadota</taxon>
        <taxon>Alphaproteobacteria</taxon>
        <taxon>Hyphomicrobiales</taxon>
        <taxon>Afifellaceae</taxon>
        <taxon>Afifella</taxon>
    </lineage>
</organism>
<dbReference type="EMBL" id="FMVW01000001">
    <property type="protein sequence ID" value="SCZ25810.1"/>
    <property type="molecule type" value="Genomic_DNA"/>
</dbReference>
<keyword evidence="1" id="KW-0472">Membrane</keyword>
<feature type="transmembrane region" description="Helical" evidence="1">
    <location>
        <begin position="21"/>
        <end position="40"/>
    </location>
</feature>
<sequence length="117" mass="12742">MNETGERPPLFANAAQLWRGFLILNLLIVPALAMLATLYGDFAGPGLQLFFAYLVTLVGVIGNFTIWLSARRMKLTQHWLILVWILLCLATAIVMGAASPITMMLHLVLPGPAPATP</sequence>
<keyword evidence="3" id="KW-1185">Reference proteome</keyword>
<evidence type="ECO:0000313" key="2">
    <source>
        <dbReference type="EMBL" id="SCZ25810.1"/>
    </source>
</evidence>